<evidence type="ECO:0000313" key="11">
    <source>
        <dbReference type="Proteomes" id="UP001196408"/>
    </source>
</evidence>
<name>A0AAW4MRG1_9FIRM</name>
<evidence type="ECO:0000313" key="9">
    <source>
        <dbReference type="EMBL" id="MBV3381814.1"/>
    </source>
</evidence>
<dbReference type="SUPFAM" id="SSF50249">
    <property type="entry name" value="Nucleic acid-binding proteins"/>
    <property type="match status" value="1"/>
</dbReference>
<keyword evidence="12" id="KW-1185">Reference proteome</keyword>
<evidence type="ECO:0000256" key="6">
    <source>
        <dbReference type="ARBA" id="ARBA00023146"/>
    </source>
</evidence>
<dbReference type="Pfam" id="PF00152">
    <property type="entry name" value="tRNA-synt_2"/>
    <property type="match status" value="1"/>
</dbReference>
<comment type="subunit">
    <text evidence="7">Homodimer.</text>
</comment>
<dbReference type="EMBL" id="JAHOEL010000003">
    <property type="protein sequence ID" value="MBV3391838.1"/>
    <property type="molecule type" value="Genomic_DNA"/>
</dbReference>
<comment type="catalytic activity">
    <reaction evidence="7">
        <text>tRNA(Asn) + L-asparagine + ATP = L-asparaginyl-tRNA(Asn) + AMP + diphosphate + H(+)</text>
        <dbReference type="Rhea" id="RHEA:11180"/>
        <dbReference type="Rhea" id="RHEA-COMP:9659"/>
        <dbReference type="Rhea" id="RHEA-COMP:9674"/>
        <dbReference type="ChEBI" id="CHEBI:15378"/>
        <dbReference type="ChEBI" id="CHEBI:30616"/>
        <dbReference type="ChEBI" id="CHEBI:33019"/>
        <dbReference type="ChEBI" id="CHEBI:58048"/>
        <dbReference type="ChEBI" id="CHEBI:78442"/>
        <dbReference type="ChEBI" id="CHEBI:78515"/>
        <dbReference type="ChEBI" id="CHEBI:456215"/>
        <dbReference type="EC" id="6.1.1.22"/>
    </reaction>
</comment>
<dbReference type="NCBIfam" id="NF003037">
    <property type="entry name" value="PRK03932.1"/>
    <property type="match status" value="1"/>
</dbReference>
<keyword evidence="4 7" id="KW-0067">ATP-binding</keyword>
<dbReference type="InterPro" id="IPR004365">
    <property type="entry name" value="NA-bd_OB_tRNA"/>
</dbReference>
<dbReference type="RefSeq" id="WP_129980849.1">
    <property type="nucleotide sequence ID" value="NZ_JAHOEB010000003.1"/>
</dbReference>
<dbReference type="PANTHER" id="PTHR22594">
    <property type="entry name" value="ASPARTYL/LYSYL-TRNA SYNTHETASE"/>
    <property type="match status" value="1"/>
</dbReference>
<dbReference type="Proteomes" id="UP001196408">
    <property type="component" value="Unassembled WGS sequence"/>
</dbReference>
<dbReference type="PRINTS" id="PR01042">
    <property type="entry name" value="TRNASYNTHASP"/>
</dbReference>
<dbReference type="EC" id="6.1.1.22" evidence="7"/>
<dbReference type="Proteomes" id="UP001197492">
    <property type="component" value="Unassembled WGS sequence"/>
</dbReference>
<keyword evidence="6 7" id="KW-0030">Aminoacyl-tRNA synthetase</keyword>
<dbReference type="Gene3D" id="2.40.50.140">
    <property type="entry name" value="Nucleic acid-binding proteins"/>
    <property type="match status" value="1"/>
</dbReference>
<accession>A0AAW4MRG1</accession>
<comment type="subcellular location">
    <subcellularLocation>
        <location evidence="7">Cytoplasm</location>
    </subcellularLocation>
</comment>
<keyword evidence="2 7" id="KW-0436">Ligase</keyword>
<dbReference type="CDD" id="cd00776">
    <property type="entry name" value="AsxRS_core"/>
    <property type="match status" value="1"/>
</dbReference>
<dbReference type="FunFam" id="3.30.930.10:FF:000016">
    <property type="entry name" value="Asparagine--tRNA ligase"/>
    <property type="match status" value="1"/>
</dbReference>
<comment type="similarity">
    <text evidence="1 7">Belongs to the class-II aminoacyl-tRNA synthetase family.</text>
</comment>
<evidence type="ECO:0000313" key="10">
    <source>
        <dbReference type="EMBL" id="MBV3391838.1"/>
    </source>
</evidence>
<dbReference type="GO" id="GO:0004816">
    <property type="term" value="F:asparagine-tRNA ligase activity"/>
    <property type="evidence" value="ECO:0007669"/>
    <property type="project" value="UniProtKB-UniRule"/>
</dbReference>
<reference evidence="9 12" key="1">
    <citation type="submission" date="2021-06" db="EMBL/GenBank/DDBJ databases">
        <title>Collection of gut derived symbiotic bacterial strains cultured from healthy donors.</title>
        <authorList>
            <person name="Lin H."/>
            <person name="Littmann E."/>
            <person name="Pamer E.G."/>
        </authorList>
    </citation>
    <scope>NUCLEOTIDE SEQUENCE</scope>
    <source>
        <strain evidence="10 12">MSK.21.70</strain>
        <strain evidence="9">MSK.21.82</strain>
    </source>
</reference>
<dbReference type="SUPFAM" id="SSF55681">
    <property type="entry name" value="Class II aaRS and biotin synthetases"/>
    <property type="match status" value="1"/>
</dbReference>
<sequence>MFEFMTVRELYEICRADNAVETDNVEYVELEGWVRTNRDSGKLGFIALNDGSYFRNCQVVYLKEKLKNFDEVSHISTGSAIHVLGKLKLTPDAKQPFEVEATEIILEGDCDSDYPLQKKRHSFEFMREIPHLRPRANSFYAIFRLRSVLSMAIHEFFQDQGFVYVHTPIITSNDGEGAGEMFRVTTIDDTDFSKDFFEKEAYLTVTGQLHVEAFAMAFRDVYTFGPAFRAENSNTSRHASEFWMVEPEIAFADLEDDMCLIEEMVKYCIQYCLDNAPEEMKFFEQMVDHDCINRITKVRDSHFARMTYTEAIDHLLKADVKFDNKVEWGIDLNAEHERYICEEVVGGPVFLTDYPKEIKAFYMRLNDDNKTVAACDLLVPGIGELVGGSQREERYDVLEKLMDEKGMNKETLQWYMDLRRFGGCKHAGFGLGFDRFLMYLTGMANIRDVEPFPRTPRNLKF</sequence>
<evidence type="ECO:0000256" key="4">
    <source>
        <dbReference type="ARBA" id="ARBA00022840"/>
    </source>
</evidence>
<dbReference type="GeneID" id="301323028"/>
<dbReference type="InterPro" id="IPR045864">
    <property type="entry name" value="aa-tRNA-synth_II/BPL/LPL"/>
</dbReference>
<dbReference type="Gene3D" id="3.30.930.10">
    <property type="entry name" value="Bira Bifunctional Protein, Domain 2"/>
    <property type="match status" value="1"/>
</dbReference>
<evidence type="ECO:0000313" key="12">
    <source>
        <dbReference type="Proteomes" id="UP001197492"/>
    </source>
</evidence>
<gene>
    <name evidence="7 9" type="primary">asnS</name>
    <name evidence="9" type="ORF">KSV97_00935</name>
    <name evidence="10" type="ORF">KSW06_00945</name>
</gene>
<dbReference type="GO" id="GO:0003676">
    <property type="term" value="F:nucleic acid binding"/>
    <property type="evidence" value="ECO:0007669"/>
    <property type="project" value="InterPro"/>
</dbReference>
<comment type="caution">
    <text evidence="9">The sequence shown here is derived from an EMBL/GenBank/DDBJ whole genome shotgun (WGS) entry which is preliminary data.</text>
</comment>
<dbReference type="GO" id="GO:0006421">
    <property type="term" value="P:asparaginyl-tRNA aminoacylation"/>
    <property type="evidence" value="ECO:0007669"/>
    <property type="project" value="UniProtKB-UniRule"/>
</dbReference>
<dbReference type="GO" id="GO:0005737">
    <property type="term" value="C:cytoplasm"/>
    <property type="evidence" value="ECO:0007669"/>
    <property type="project" value="UniProtKB-SubCell"/>
</dbReference>
<dbReference type="EMBL" id="JAHOEF010000003">
    <property type="protein sequence ID" value="MBV3381814.1"/>
    <property type="molecule type" value="Genomic_DNA"/>
</dbReference>
<dbReference type="NCBIfam" id="TIGR00457">
    <property type="entry name" value="asnS"/>
    <property type="match status" value="1"/>
</dbReference>
<proteinExistence type="inferred from homology"/>
<dbReference type="GO" id="GO:0005524">
    <property type="term" value="F:ATP binding"/>
    <property type="evidence" value="ECO:0007669"/>
    <property type="project" value="UniProtKB-UniRule"/>
</dbReference>
<organism evidence="9 11">
    <name type="scientific">Catenibacterium mitsuokai</name>
    <dbReference type="NCBI Taxonomy" id="100886"/>
    <lineage>
        <taxon>Bacteria</taxon>
        <taxon>Bacillati</taxon>
        <taxon>Bacillota</taxon>
        <taxon>Erysipelotrichia</taxon>
        <taxon>Erysipelotrichales</taxon>
        <taxon>Coprobacillaceae</taxon>
        <taxon>Catenibacterium</taxon>
    </lineage>
</organism>
<evidence type="ECO:0000256" key="7">
    <source>
        <dbReference type="HAMAP-Rule" id="MF_00534"/>
    </source>
</evidence>
<dbReference type="AlphaFoldDB" id="A0AAW4MRG1"/>
<dbReference type="GO" id="GO:0140096">
    <property type="term" value="F:catalytic activity, acting on a protein"/>
    <property type="evidence" value="ECO:0007669"/>
    <property type="project" value="UniProtKB-ARBA"/>
</dbReference>
<keyword evidence="5 7" id="KW-0648">Protein biosynthesis</keyword>
<dbReference type="HAMAP" id="MF_00534">
    <property type="entry name" value="Asn_tRNA_synth"/>
    <property type="match status" value="1"/>
</dbReference>
<dbReference type="CDD" id="cd04318">
    <property type="entry name" value="EcAsnRS_like_N"/>
    <property type="match status" value="1"/>
</dbReference>
<keyword evidence="3 7" id="KW-0547">Nucleotide-binding</keyword>
<feature type="domain" description="Aminoacyl-transfer RNA synthetases class-II family profile" evidence="8">
    <location>
        <begin position="143"/>
        <end position="451"/>
    </location>
</feature>
<evidence type="ECO:0000259" key="8">
    <source>
        <dbReference type="PROSITE" id="PS50862"/>
    </source>
</evidence>
<dbReference type="InterPro" id="IPR004522">
    <property type="entry name" value="Asn-tRNA-ligase"/>
</dbReference>
<dbReference type="InterPro" id="IPR012340">
    <property type="entry name" value="NA-bd_OB-fold"/>
</dbReference>
<dbReference type="PANTHER" id="PTHR22594:SF34">
    <property type="entry name" value="ASPARAGINE--TRNA LIGASE, MITOCHONDRIAL-RELATED"/>
    <property type="match status" value="1"/>
</dbReference>
<dbReference type="GO" id="GO:0016740">
    <property type="term" value="F:transferase activity"/>
    <property type="evidence" value="ECO:0007669"/>
    <property type="project" value="UniProtKB-ARBA"/>
</dbReference>
<protein>
    <recommendedName>
        <fullName evidence="7">Asparagine--tRNA ligase</fullName>
        <ecNumber evidence="7">6.1.1.22</ecNumber>
    </recommendedName>
    <alternativeName>
        <fullName evidence="7">Asparaginyl-tRNA synthetase</fullName>
        <shortName evidence="7">AsnRS</shortName>
    </alternativeName>
</protein>
<dbReference type="InterPro" id="IPR006195">
    <property type="entry name" value="aa-tRNA-synth_II"/>
</dbReference>
<evidence type="ECO:0000256" key="3">
    <source>
        <dbReference type="ARBA" id="ARBA00022741"/>
    </source>
</evidence>
<evidence type="ECO:0000256" key="5">
    <source>
        <dbReference type="ARBA" id="ARBA00022917"/>
    </source>
</evidence>
<dbReference type="PROSITE" id="PS50862">
    <property type="entry name" value="AA_TRNA_LIGASE_II"/>
    <property type="match status" value="1"/>
</dbReference>
<keyword evidence="7" id="KW-0963">Cytoplasm</keyword>
<evidence type="ECO:0000256" key="1">
    <source>
        <dbReference type="ARBA" id="ARBA00008226"/>
    </source>
</evidence>
<dbReference type="InterPro" id="IPR002312">
    <property type="entry name" value="Asp/Asn-tRNA-synth_IIb"/>
</dbReference>
<dbReference type="Pfam" id="PF01336">
    <property type="entry name" value="tRNA_anti-codon"/>
    <property type="match status" value="1"/>
</dbReference>
<evidence type="ECO:0000256" key="2">
    <source>
        <dbReference type="ARBA" id="ARBA00022598"/>
    </source>
</evidence>
<dbReference type="InterPro" id="IPR004364">
    <property type="entry name" value="Aa-tRNA-synt_II"/>
</dbReference>